<dbReference type="Proteomes" id="UP001497453">
    <property type="component" value="Chromosome 9"/>
</dbReference>
<organism evidence="2 3">
    <name type="scientific">Somion occarium</name>
    <dbReference type="NCBI Taxonomy" id="3059160"/>
    <lineage>
        <taxon>Eukaryota</taxon>
        <taxon>Fungi</taxon>
        <taxon>Dikarya</taxon>
        <taxon>Basidiomycota</taxon>
        <taxon>Agaricomycotina</taxon>
        <taxon>Agaricomycetes</taxon>
        <taxon>Polyporales</taxon>
        <taxon>Cerrenaceae</taxon>
        <taxon>Somion</taxon>
    </lineage>
</organism>
<gene>
    <name evidence="2" type="ORF">GFSPODELE1_LOCUS11188</name>
</gene>
<proteinExistence type="predicted"/>
<protein>
    <recommendedName>
        <fullName evidence="1">F-box domain-containing protein</fullName>
    </recommendedName>
</protein>
<sequence>MSVVQLGTYISRLIHRRTTAPLPAPASRKLTRHESWVASPTPLQVRRANIYDLPYELLYIIRDFIPDSHVFTHLALSLTCRGLSDLYDETTWQNICRAYGLGTCNHDSGCPMSFVTTWKELAYTQAQHANICSNEHGCIHFLAYNSAPRELLDMHFPFNGQFTAELSFRNERTWRDNLPLTAEEVKHRNLIGKGFRTAMTFDLEGDINSPKLRFYRLNQNDMDSGKLESDWSEHIPVACTFATDPPLKEIELVLFHTVTITIQNDSGVTVWDVICNIQDRIRRPTNLAEFHDLYLGYGSLFPDFHKFSDLWKTTLADLKAWLTTETIRIPAAEPSRGLALQQVLDVMEFVVWIETMMGPGALEDICVWNGLLLMNAHNFNTTPFELILLSELWSEVRYFIPQYLGFGHPDVFLLHDTLASFLNITFFCGLQQRETGSNVFDTIWNAPGDFGVNDLLERLQRVDS</sequence>
<accession>A0ABP1EBK4</accession>
<reference evidence="3" key="1">
    <citation type="submission" date="2024-04" db="EMBL/GenBank/DDBJ databases">
        <authorList>
            <person name="Shaw F."/>
            <person name="Minotto A."/>
        </authorList>
    </citation>
    <scope>NUCLEOTIDE SEQUENCE [LARGE SCALE GENOMIC DNA]</scope>
</reference>
<evidence type="ECO:0000259" key="1">
    <source>
        <dbReference type="PROSITE" id="PS50181"/>
    </source>
</evidence>
<keyword evidence="3" id="KW-1185">Reference proteome</keyword>
<dbReference type="InterPro" id="IPR001810">
    <property type="entry name" value="F-box_dom"/>
</dbReference>
<dbReference type="EMBL" id="OZ037952">
    <property type="protein sequence ID" value="CAL1717360.1"/>
    <property type="molecule type" value="Genomic_DNA"/>
</dbReference>
<dbReference type="PROSITE" id="PS50181">
    <property type="entry name" value="FBOX"/>
    <property type="match status" value="1"/>
</dbReference>
<feature type="domain" description="F-box" evidence="1">
    <location>
        <begin position="47"/>
        <end position="95"/>
    </location>
</feature>
<evidence type="ECO:0000313" key="2">
    <source>
        <dbReference type="EMBL" id="CAL1717360.1"/>
    </source>
</evidence>
<evidence type="ECO:0000313" key="3">
    <source>
        <dbReference type="Proteomes" id="UP001497453"/>
    </source>
</evidence>
<name>A0ABP1EBK4_9APHY</name>